<feature type="compositionally biased region" description="Polar residues" evidence="1">
    <location>
        <begin position="18"/>
        <end position="33"/>
    </location>
</feature>
<dbReference type="GeneID" id="120322738"/>
<protein>
    <submittedName>
        <fullName evidence="3">Leucine-rich repeat extensin-like protein 5</fullName>
    </submittedName>
</protein>
<organism evidence="2 3">
    <name type="scientific">Pipra filicauda</name>
    <name type="common">Wire-tailed manakin</name>
    <dbReference type="NCBI Taxonomy" id="649802"/>
    <lineage>
        <taxon>Eukaryota</taxon>
        <taxon>Metazoa</taxon>
        <taxon>Chordata</taxon>
        <taxon>Craniata</taxon>
        <taxon>Vertebrata</taxon>
        <taxon>Euteleostomi</taxon>
        <taxon>Archelosauria</taxon>
        <taxon>Archosauria</taxon>
        <taxon>Dinosauria</taxon>
        <taxon>Saurischia</taxon>
        <taxon>Theropoda</taxon>
        <taxon>Coelurosauria</taxon>
        <taxon>Aves</taxon>
        <taxon>Neognathae</taxon>
        <taxon>Neoaves</taxon>
        <taxon>Telluraves</taxon>
        <taxon>Australaves</taxon>
        <taxon>Passeriformes</taxon>
        <taxon>Pipridae</taxon>
        <taxon>Pipra</taxon>
    </lineage>
</organism>
<dbReference type="InParanoid" id="A0A7R5K542"/>
<gene>
    <name evidence="3" type="primary">LOC120322738</name>
</gene>
<name>A0A7R5K542_9PASS</name>
<keyword evidence="2" id="KW-1185">Reference proteome</keyword>
<feature type="compositionally biased region" description="Polar residues" evidence="1">
    <location>
        <begin position="63"/>
        <end position="74"/>
    </location>
</feature>
<evidence type="ECO:0000313" key="2">
    <source>
        <dbReference type="Proteomes" id="UP000504627"/>
    </source>
</evidence>
<proteinExistence type="predicted"/>
<dbReference type="Proteomes" id="UP000504627">
    <property type="component" value="Unplaced"/>
</dbReference>
<accession>A0A7R5K542</accession>
<feature type="region of interest" description="Disordered" evidence="1">
    <location>
        <begin position="1"/>
        <end position="185"/>
    </location>
</feature>
<reference evidence="3" key="1">
    <citation type="submission" date="2025-08" db="UniProtKB">
        <authorList>
            <consortium name="RefSeq"/>
        </authorList>
    </citation>
    <scope>IDENTIFICATION</scope>
    <source>
        <tissue evidence="3">Muscle</tissue>
    </source>
</reference>
<evidence type="ECO:0000313" key="3">
    <source>
        <dbReference type="RefSeq" id="XP_039234755.1"/>
    </source>
</evidence>
<dbReference type="RefSeq" id="XP_039234755.1">
    <property type="nucleotide sequence ID" value="XM_039378821.1"/>
</dbReference>
<evidence type="ECO:0000256" key="1">
    <source>
        <dbReference type="SAM" id="MobiDB-lite"/>
    </source>
</evidence>
<dbReference type="AlphaFoldDB" id="A0A7R5K542"/>
<sequence length="360" mass="39271">MDSAALGEKLQGWPKNPTDPTDLSSGMSQNPTPGMSYKSHKSQSRDFTQIPQIPAQGSPPNPTSWITHRSQPRNVPQIPPQECPTNSTNPIPGISHESHKSQPRNAPGIPQIPAQGWPTNPTPGMGRKSHKSHPGNVPQIPQIPLQGFHTNPTDPTLGMSHKSHPTNPSPRVSRKSHNPTPGTHSMSLEYSRALWTQGCPAGSGPFQLPHPGIPGFHRNFPPPPVPPSSPWILTPDKTPSDLFSPFLFQTFRGEFREFRPPAFPVPLEFSRGGIFPFFFPAIMTPRRCCCAWESRPSCAWESPSSASRASWISPRARESWPFCSWSCSWGGSCWACSCPPDTSLGCTGSTLCSGPSSSPW</sequence>